<reference evidence="1" key="1">
    <citation type="journal article" date="2021" name="Proc. Natl. Acad. Sci. U.S.A.">
        <title>A Catalog of Tens of Thousands of Viruses from Human Metagenomes Reveals Hidden Associations with Chronic Diseases.</title>
        <authorList>
            <person name="Tisza M.J."/>
            <person name="Buck C.B."/>
        </authorList>
    </citation>
    <scope>NUCLEOTIDE SEQUENCE</scope>
    <source>
        <strain evidence="1">CtGkF12</strain>
    </source>
</reference>
<name>A0A8S5M8B5_9CAUD</name>
<proteinExistence type="predicted"/>
<protein>
    <submittedName>
        <fullName evidence="1">Putative head morphogenesis protein</fullName>
    </submittedName>
</protein>
<dbReference type="EMBL" id="BK014844">
    <property type="protein sequence ID" value="DAD78460.1"/>
    <property type="molecule type" value="Genomic_DNA"/>
</dbReference>
<organism evidence="1">
    <name type="scientific">Siphoviridae sp. ctGkF12</name>
    <dbReference type="NCBI Taxonomy" id="2826224"/>
    <lineage>
        <taxon>Viruses</taxon>
        <taxon>Duplodnaviria</taxon>
        <taxon>Heunggongvirae</taxon>
        <taxon>Uroviricota</taxon>
        <taxon>Caudoviricetes</taxon>
    </lineage>
</organism>
<evidence type="ECO:0000313" key="1">
    <source>
        <dbReference type="EMBL" id="DAD78460.1"/>
    </source>
</evidence>
<accession>A0A8S5M8B5</accession>
<sequence length="535" mass="61798">MDLEQWNEYHQNQTEKDVSKLLQLLDEVLKMAVLYYGMQALNKGSDLFTFALYPVLNKKINSLFERFQNTFSQKMNFYVDKHYNISHNKFKDVFGEALKSGKVATYTTASVKKYLPTESIRSDRVWNLSKQYRTEIEMALDIAISEGTPANELASTLKKYLRNPDSLFRRYRDKNGVLQLSKKAKEYHSGQGVYRSAYKNAERLARTEINIAYRKADIERWQSMDMIAGYEIKRSRHPYGCEICDMMKGVYPKSFVWVGNHPNCRCYMTPIFKSDLKGKELALNPKLTNWITSNEEKITTASSTPMFLWGVDGQSEGISQKVIQAIQPFSRSTYVAFEPFSPVIIKHLKKIKHNADKQKLLQEIIDDNRAKLVFQHETNGAKTVIFDLHRGKGESLNNTLEIAKALNEKGKSVALLPEYDKISSADAIVEFKNKLVIADFKYLKSKKINTLQKELYEGFEQIGISKSDYIKEISTIVLKLENGNTDLFVQAIEYLKRNNKDLGNITLINKYNKIKELERKDLIGDRYKKIVKGFL</sequence>